<feature type="region of interest" description="Disordered" evidence="5">
    <location>
        <begin position="193"/>
        <end position="244"/>
    </location>
</feature>
<proteinExistence type="predicted"/>
<dbReference type="InterPro" id="IPR003441">
    <property type="entry name" value="NAC-dom"/>
</dbReference>
<dbReference type="HOGENOM" id="CLU_078360_0_0_1"/>
<dbReference type="GO" id="GO:0003677">
    <property type="term" value="F:DNA binding"/>
    <property type="evidence" value="ECO:0007669"/>
    <property type="project" value="UniProtKB-KW"/>
</dbReference>
<evidence type="ECO:0000313" key="8">
    <source>
        <dbReference type="Proteomes" id="UP000032180"/>
    </source>
</evidence>
<dbReference type="EnsemblPlants" id="LPERR07G13460.1">
    <property type="protein sequence ID" value="LPERR07G13460.1"/>
    <property type="gene ID" value="LPERR07G13460"/>
</dbReference>
<keyword evidence="3" id="KW-0804">Transcription</keyword>
<evidence type="ECO:0000256" key="2">
    <source>
        <dbReference type="ARBA" id="ARBA00023125"/>
    </source>
</evidence>
<dbReference type="InterPro" id="IPR036093">
    <property type="entry name" value="NAC_dom_sf"/>
</dbReference>
<dbReference type="GO" id="GO:0006355">
    <property type="term" value="P:regulation of DNA-templated transcription"/>
    <property type="evidence" value="ECO:0007669"/>
    <property type="project" value="InterPro"/>
</dbReference>
<dbReference type="Proteomes" id="UP000032180">
    <property type="component" value="Chromosome 7"/>
</dbReference>
<accession>A0A0D9WZD8</accession>
<dbReference type="Pfam" id="PF02365">
    <property type="entry name" value="NAM"/>
    <property type="match status" value="1"/>
</dbReference>
<dbReference type="PANTHER" id="PTHR31719:SF243">
    <property type="entry name" value="NAC DOMAIN-CONTAINING PROTEIN"/>
    <property type="match status" value="1"/>
</dbReference>
<sequence length="244" mass="26767">MAPPLLPGLSFLPSESVLLDRYLQPKIAGSSLDDLGCKAIMHDVDVYLLPPDELTAKYEHAPAGSDGAKVWYFFCPITKPKNGRTARRSRTICGDIRRWYHSEGSKKVVNGCAAVGGYYQKFTYKEKTESGGNVKPGWLMTEYGVTPEHGGVDLVLCKIYMSPRAPSRKRKAAEEEHVDAPPPTVQRVLQAIVEEEEETASCGDAPTVVEAAEEQGDASGNGWDDIDMTELFNGDTEDEPVRSD</sequence>
<dbReference type="eggNOG" id="ENOG502R4AF">
    <property type="taxonomic scope" value="Eukaryota"/>
</dbReference>
<keyword evidence="4" id="KW-0539">Nucleus</keyword>
<dbReference type="STRING" id="77586.A0A0D9WZD8"/>
<evidence type="ECO:0000256" key="3">
    <source>
        <dbReference type="ARBA" id="ARBA00023163"/>
    </source>
</evidence>
<protein>
    <recommendedName>
        <fullName evidence="6">NAC domain-containing protein</fullName>
    </recommendedName>
</protein>
<reference evidence="7 8" key="1">
    <citation type="submission" date="2012-08" db="EMBL/GenBank/DDBJ databases">
        <title>Oryza genome evolution.</title>
        <authorList>
            <person name="Wing R.A."/>
        </authorList>
    </citation>
    <scope>NUCLEOTIDE SEQUENCE</scope>
</reference>
<keyword evidence="1" id="KW-0805">Transcription regulation</keyword>
<evidence type="ECO:0000313" key="7">
    <source>
        <dbReference type="EnsemblPlants" id="LPERR07G13460.1"/>
    </source>
</evidence>
<name>A0A0D9WZD8_9ORYZ</name>
<reference evidence="7" key="3">
    <citation type="submission" date="2015-04" db="UniProtKB">
        <authorList>
            <consortium name="EnsemblPlants"/>
        </authorList>
    </citation>
    <scope>IDENTIFICATION</scope>
</reference>
<dbReference type="PROSITE" id="PS51005">
    <property type="entry name" value="NAC"/>
    <property type="match status" value="1"/>
</dbReference>
<feature type="domain" description="NAC" evidence="6">
    <location>
        <begin position="5"/>
        <end position="162"/>
    </location>
</feature>
<dbReference type="PANTHER" id="PTHR31719">
    <property type="entry name" value="NAC TRANSCRIPTION FACTOR 56"/>
    <property type="match status" value="1"/>
</dbReference>
<dbReference type="Gene3D" id="2.170.150.80">
    <property type="entry name" value="NAC domain"/>
    <property type="match status" value="1"/>
</dbReference>
<evidence type="ECO:0000256" key="5">
    <source>
        <dbReference type="SAM" id="MobiDB-lite"/>
    </source>
</evidence>
<dbReference type="Gramene" id="LPERR07G13460.1">
    <property type="protein sequence ID" value="LPERR07G13460.1"/>
    <property type="gene ID" value="LPERR07G13460"/>
</dbReference>
<keyword evidence="8" id="KW-1185">Reference proteome</keyword>
<reference evidence="8" key="2">
    <citation type="submission" date="2013-12" db="EMBL/GenBank/DDBJ databases">
        <authorList>
            <person name="Yu Y."/>
            <person name="Lee S."/>
            <person name="de Baynast K."/>
            <person name="Wissotski M."/>
            <person name="Liu L."/>
            <person name="Talag J."/>
            <person name="Goicoechea J."/>
            <person name="Angelova A."/>
            <person name="Jetty R."/>
            <person name="Kudrna D."/>
            <person name="Golser W."/>
            <person name="Rivera L."/>
            <person name="Zhang J."/>
            <person name="Wing R."/>
        </authorList>
    </citation>
    <scope>NUCLEOTIDE SEQUENCE</scope>
</reference>
<dbReference type="SUPFAM" id="SSF101941">
    <property type="entry name" value="NAC domain"/>
    <property type="match status" value="1"/>
</dbReference>
<evidence type="ECO:0000256" key="4">
    <source>
        <dbReference type="ARBA" id="ARBA00023242"/>
    </source>
</evidence>
<keyword evidence="2" id="KW-0238">DNA-binding</keyword>
<evidence type="ECO:0000259" key="6">
    <source>
        <dbReference type="PROSITE" id="PS51005"/>
    </source>
</evidence>
<organism evidence="7 8">
    <name type="scientific">Leersia perrieri</name>
    <dbReference type="NCBI Taxonomy" id="77586"/>
    <lineage>
        <taxon>Eukaryota</taxon>
        <taxon>Viridiplantae</taxon>
        <taxon>Streptophyta</taxon>
        <taxon>Embryophyta</taxon>
        <taxon>Tracheophyta</taxon>
        <taxon>Spermatophyta</taxon>
        <taxon>Magnoliopsida</taxon>
        <taxon>Liliopsida</taxon>
        <taxon>Poales</taxon>
        <taxon>Poaceae</taxon>
        <taxon>BOP clade</taxon>
        <taxon>Oryzoideae</taxon>
        <taxon>Oryzeae</taxon>
        <taxon>Oryzinae</taxon>
        <taxon>Leersia</taxon>
    </lineage>
</organism>
<evidence type="ECO:0000256" key="1">
    <source>
        <dbReference type="ARBA" id="ARBA00023015"/>
    </source>
</evidence>
<dbReference type="AlphaFoldDB" id="A0A0D9WZD8"/>